<gene>
    <name evidence="2" type="ORF">F2P81_020510</name>
</gene>
<name>A0A6A4S5D7_SCOMX</name>
<evidence type="ECO:0000313" key="3">
    <source>
        <dbReference type="Proteomes" id="UP000438429"/>
    </source>
</evidence>
<evidence type="ECO:0000313" key="2">
    <source>
        <dbReference type="EMBL" id="KAF0027769.1"/>
    </source>
</evidence>
<organism evidence="2 3">
    <name type="scientific">Scophthalmus maximus</name>
    <name type="common">Turbot</name>
    <name type="synonym">Psetta maxima</name>
    <dbReference type="NCBI Taxonomy" id="52904"/>
    <lineage>
        <taxon>Eukaryota</taxon>
        <taxon>Metazoa</taxon>
        <taxon>Chordata</taxon>
        <taxon>Craniata</taxon>
        <taxon>Vertebrata</taxon>
        <taxon>Euteleostomi</taxon>
        <taxon>Actinopterygii</taxon>
        <taxon>Neopterygii</taxon>
        <taxon>Teleostei</taxon>
        <taxon>Neoteleostei</taxon>
        <taxon>Acanthomorphata</taxon>
        <taxon>Carangaria</taxon>
        <taxon>Pleuronectiformes</taxon>
        <taxon>Pleuronectoidei</taxon>
        <taxon>Scophthalmidae</taxon>
        <taxon>Scophthalmus</taxon>
    </lineage>
</organism>
<comment type="caution">
    <text evidence="2">The sequence shown here is derived from an EMBL/GenBank/DDBJ whole genome shotgun (WGS) entry which is preliminary data.</text>
</comment>
<reference evidence="2 3" key="1">
    <citation type="submission" date="2019-06" db="EMBL/GenBank/DDBJ databases">
        <title>Draft genomes of female and male turbot (Scophthalmus maximus).</title>
        <authorList>
            <person name="Xu H."/>
            <person name="Xu X.-W."/>
            <person name="Shao C."/>
            <person name="Chen S."/>
        </authorList>
    </citation>
    <scope>NUCLEOTIDE SEQUENCE [LARGE SCALE GENOMIC DNA]</scope>
    <source>
        <strain evidence="2">Ysfricsl-2016a</strain>
        <tissue evidence="2">Blood</tissue>
    </source>
</reference>
<sequence length="128" mass="14281">MAMAGIRFKYKINATTRLDANVAPLTSGDVNDSELLTNHSHKPERGTNRKKRNCRSLCLKSENADRQNISLKRGFEITETPNAGRCISDTNAPQYRERPPVTLKTGFNQRQLIGAIVQLQNAAEIDAK</sequence>
<accession>A0A6A4S5D7</accession>
<protein>
    <submittedName>
        <fullName evidence="2">Uncharacterized protein</fullName>
    </submittedName>
</protein>
<dbReference type="AlphaFoldDB" id="A0A6A4S5D7"/>
<feature type="region of interest" description="Disordered" evidence="1">
    <location>
        <begin position="27"/>
        <end position="52"/>
    </location>
</feature>
<evidence type="ECO:0000256" key="1">
    <source>
        <dbReference type="SAM" id="MobiDB-lite"/>
    </source>
</evidence>
<proteinExistence type="predicted"/>
<dbReference type="EMBL" id="VEVO01000018">
    <property type="protein sequence ID" value="KAF0027769.1"/>
    <property type="molecule type" value="Genomic_DNA"/>
</dbReference>
<feature type="compositionally biased region" description="Polar residues" evidence="1">
    <location>
        <begin position="28"/>
        <end position="38"/>
    </location>
</feature>
<dbReference type="Proteomes" id="UP000438429">
    <property type="component" value="Unassembled WGS sequence"/>
</dbReference>